<evidence type="ECO:0000313" key="5">
    <source>
        <dbReference type="Proteomes" id="UP001054857"/>
    </source>
</evidence>
<dbReference type="Pfam" id="PF00400">
    <property type="entry name" value="WD40"/>
    <property type="match status" value="2"/>
</dbReference>
<evidence type="ECO:0008006" key="6">
    <source>
        <dbReference type="Google" id="ProtNLM"/>
    </source>
</evidence>
<keyword evidence="2" id="KW-0677">Repeat</keyword>
<feature type="compositionally biased region" description="Low complexity" evidence="3">
    <location>
        <begin position="39"/>
        <end position="54"/>
    </location>
</feature>
<dbReference type="AlphaFoldDB" id="A0AAD3DLJ4"/>
<dbReference type="SUPFAM" id="SSF50978">
    <property type="entry name" value="WD40 repeat-like"/>
    <property type="match status" value="1"/>
</dbReference>
<feature type="non-terminal residue" evidence="4">
    <location>
        <position position="1"/>
    </location>
</feature>
<feature type="region of interest" description="Disordered" evidence="3">
    <location>
        <begin position="1"/>
        <end position="54"/>
    </location>
</feature>
<sequence length="486" mass="48743">STQQASPPEARARRRGQSDGKTADAAAAVSRTPANAGVATSDADGAAEGDTADRGGACTAFPDVPAVSDNGATINTGNGHGHAIAASPPAKRIGAIVTRGESASGVASDAAGTGEVESAEGRDADGGYVRCFDGHKNIMTIKEVAWMGGSGFGPSYVASGSDEGHVFIWEYDTGAIVRMLPAAQEHLIPTCLAVHPFEPMLATCGNGTVVKMWAPGGGGPVAAATGAATAATAAAAAARQEPEPLDSERMAALVAANRADLQRRQAEAAAAAAGQRAAAGRGLRPVGTGWATFAAAIRERSNDLATAALAAAAANTPIRAAAAAAVASAQGGATTANGSREDDANGLPDSDAAADPRVRPQRNQQQQQQQRQQATAGEAPEGGNGDADDGGLPSRRVLRLNTALERQRRRSGTPEETFPAFGPTPRRPLAGGLAGRRPTGQQGDGVTDGEAEDGNGDEDAAGGGSGGRFGRMDLDFGSSPRNCTVM</sequence>
<gene>
    <name evidence="4" type="ORF">Agub_g5161</name>
</gene>
<evidence type="ECO:0000313" key="4">
    <source>
        <dbReference type="EMBL" id="GFR44066.1"/>
    </source>
</evidence>
<dbReference type="InterPro" id="IPR015943">
    <property type="entry name" value="WD40/YVTN_repeat-like_dom_sf"/>
</dbReference>
<proteinExistence type="predicted"/>
<dbReference type="Proteomes" id="UP001054857">
    <property type="component" value="Unassembled WGS sequence"/>
</dbReference>
<keyword evidence="1" id="KW-0853">WD repeat</keyword>
<dbReference type="InterPro" id="IPR036322">
    <property type="entry name" value="WD40_repeat_dom_sf"/>
</dbReference>
<dbReference type="InterPro" id="IPR001680">
    <property type="entry name" value="WD40_rpt"/>
</dbReference>
<dbReference type="EMBL" id="BMAR01000007">
    <property type="protein sequence ID" value="GFR44066.1"/>
    <property type="molecule type" value="Genomic_DNA"/>
</dbReference>
<evidence type="ECO:0000256" key="1">
    <source>
        <dbReference type="ARBA" id="ARBA00022574"/>
    </source>
</evidence>
<evidence type="ECO:0000256" key="2">
    <source>
        <dbReference type="ARBA" id="ARBA00022737"/>
    </source>
</evidence>
<dbReference type="InterPro" id="IPR045151">
    <property type="entry name" value="DCAF8"/>
</dbReference>
<name>A0AAD3DLJ4_9CHLO</name>
<feature type="compositionally biased region" description="Low complexity" evidence="3">
    <location>
        <begin position="361"/>
        <end position="373"/>
    </location>
</feature>
<evidence type="ECO:0000256" key="3">
    <source>
        <dbReference type="SAM" id="MobiDB-lite"/>
    </source>
</evidence>
<dbReference type="PANTHER" id="PTHR15574">
    <property type="entry name" value="WD REPEAT DOMAIN-CONTAINING FAMILY"/>
    <property type="match status" value="1"/>
</dbReference>
<dbReference type="GO" id="GO:0080008">
    <property type="term" value="C:Cul4-RING E3 ubiquitin ligase complex"/>
    <property type="evidence" value="ECO:0007669"/>
    <property type="project" value="TreeGrafter"/>
</dbReference>
<dbReference type="PANTHER" id="PTHR15574:SF40">
    <property type="entry name" value="WD AND TETRATRICOPEPTIDE REPEATS PROTEIN 1"/>
    <property type="match status" value="1"/>
</dbReference>
<accession>A0AAD3DLJ4</accession>
<feature type="region of interest" description="Disordered" evidence="3">
    <location>
        <begin position="333"/>
        <end position="486"/>
    </location>
</feature>
<comment type="caution">
    <text evidence="4">The sequence shown here is derived from an EMBL/GenBank/DDBJ whole genome shotgun (WGS) entry which is preliminary data.</text>
</comment>
<dbReference type="SMART" id="SM00320">
    <property type="entry name" value="WD40"/>
    <property type="match status" value="2"/>
</dbReference>
<feature type="compositionally biased region" description="Acidic residues" evidence="3">
    <location>
        <begin position="447"/>
        <end position="460"/>
    </location>
</feature>
<protein>
    <recommendedName>
        <fullName evidence="6">WD_REPEATS_REGION domain-containing protein</fullName>
    </recommendedName>
</protein>
<dbReference type="Gene3D" id="2.130.10.10">
    <property type="entry name" value="YVTN repeat-like/Quinoprotein amine dehydrogenase"/>
    <property type="match status" value="1"/>
</dbReference>
<reference evidence="4 5" key="1">
    <citation type="journal article" date="2021" name="Sci. Rep.">
        <title>Genome sequencing of the multicellular alga Astrephomene provides insights into convergent evolution of germ-soma differentiation.</title>
        <authorList>
            <person name="Yamashita S."/>
            <person name="Yamamoto K."/>
            <person name="Matsuzaki R."/>
            <person name="Suzuki S."/>
            <person name="Yamaguchi H."/>
            <person name="Hirooka S."/>
            <person name="Minakuchi Y."/>
            <person name="Miyagishima S."/>
            <person name="Kawachi M."/>
            <person name="Toyoda A."/>
            <person name="Nozaki H."/>
        </authorList>
    </citation>
    <scope>NUCLEOTIDE SEQUENCE [LARGE SCALE GENOMIC DNA]</scope>
    <source>
        <strain evidence="4 5">NIES-4017</strain>
    </source>
</reference>
<dbReference type="GO" id="GO:0005737">
    <property type="term" value="C:cytoplasm"/>
    <property type="evidence" value="ECO:0007669"/>
    <property type="project" value="TreeGrafter"/>
</dbReference>
<organism evidence="4 5">
    <name type="scientific">Astrephomene gubernaculifera</name>
    <dbReference type="NCBI Taxonomy" id="47775"/>
    <lineage>
        <taxon>Eukaryota</taxon>
        <taxon>Viridiplantae</taxon>
        <taxon>Chlorophyta</taxon>
        <taxon>core chlorophytes</taxon>
        <taxon>Chlorophyceae</taxon>
        <taxon>CS clade</taxon>
        <taxon>Chlamydomonadales</taxon>
        <taxon>Astrephomenaceae</taxon>
        <taxon>Astrephomene</taxon>
    </lineage>
</organism>
<feature type="compositionally biased region" description="Low complexity" evidence="3">
    <location>
        <begin position="427"/>
        <end position="438"/>
    </location>
</feature>
<dbReference type="GO" id="GO:0045717">
    <property type="term" value="P:negative regulation of fatty acid biosynthetic process"/>
    <property type="evidence" value="ECO:0007669"/>
    <property type="project" value="TreeGrafter"/>
</dbReference>
<keyword evidence="5" id="KW-1185">Reference proteome</keyword>